<evidence type="ECO:0000256" key="3">
    <source>
        <dbReference type="ARBA" id="ARBA00023002"/>
    </source>
</evidence>
<evidence type="ECO:0000259" key="4">
    <source>
        <dbReference type="Pfam" id="PF01494"/>
    </source>
</evidence>
<protein>
    <recommendedName>
        <fullName evidence="4">FAD-binding domain-containing protein</fullName>
    </recommendedName>
</protein>
<dbReference type="InterPro" id="IPR036188">
    <property type="entry name" value="FAD/NAD-bd_sf"/>
</dbReference>
<dbReference type="AlphaFoldDB" id="A0A9P5RUM1"/>
<dbReference type="EMBL" id="JAAAUQ010000687">
    <property type="protein sequence ID" value="KAF9148258.1"/>
    <property type="molecule type" value="Genomic_DNA"/>
</dbReference>
<dbReference type="GO" id="GO:0071949">
    <property type="term" value="F:FAD binding"/>
    <property type="evidence" value="ECO:0007669"/>
    <property type="project" value="InterPro"/>
</dbReference>
<dbReference type="OrthoDB" id="2401703at2759"/>
<dbReference type="Proteomes" id="UP000748756">
    <property type="component" value="Unassembled WGS sequence"/>
</dbReference>
<feature type="domain" description="FAD-binding" evidence="4">
    <location>
        <begin position="52"/>
        <end position="88"/>
    </location>
</feature>
<sequence length="88" mass="9611">MEENQRLNTENTGWGPLAVQTMCDETRGIAITGGSKEMTLGDLMDLTPKELMSKVILEEEVFETWYSGRTVLLGDAAHKVNPAGGRGL</sequence>
<gene>
    <name evidence="5" type="ORF">BG015_010009</name>
</gene>
<keyword evidence="1" id="KW-0285">Flavoprotein</keyword>
<accession>A0A9P5RUM1</accession>
<evidence type="ECO:0000256" key="2">
    <source>
        <dbReference type="ARBA" id="ARBA00022827"/>
    </source>
</evidence>
<comment type="caution">
    <text evidence="5">The sequence shown here is derived from an EMBL/GenBank/DDBJ whole genome shotgun (WGS) entry which is preliminary data.</text>
</comment>
<dbReference type="Pfam" id="PF01494">
    <property type="entry name" value="FAD_binding_3"/>
    <property type="match status" value="1"/>
</dbReference>
<evidence type="ECO:0000313" key="5">
    <source>
        <dbReference type="EMBL" id="KAF9148258.1"/>
    </source>
</evidence>
<name>A0A9P5RUM1_9FUNG</name>
<keyword evidence="3" id="KW-0560">Oxidoreductase</keyword>
<dbReference type="SUPFAM" id="SSF51905">
    <property type="entry name" value="FAD/NAD(P)-binding domain"/>
    <property type="match status" value="1"/>
</dbReference>
<keyword evidence="2" id="KW-0274">FAD</keyword>
<proteinExistence type="predicted"/>
<dbReference type="GO" id="GO:0016491">
    <property type="term" value="F:oxidoreductase activity"/>
    <property type="evidence" value="ECO:0007669"/>
    <property type="project" value="UniProtKB-KW"/>
</dbReference>
<reference evidence="5" key="1">
    <citation type="journal article" date="2020" name="Fungal Divers.">
        <title>Resolving the Mortierellaceae phylogeny through synthesis of multi-gene phylogenetics and phylogenomics.</title>
        <authorList>
            <person name="Vandepol N."/>
            <person name="Liber J."/>
            <person name="Desiro A."/>
            <person name="Na H."/>
            <person name="Kennedy M."/>
            <person name="Barry K."/>
            <person name="Grigoriev I.V."/>
            <person name="Miller A.N."/>
            <person name="O'Donnell K."/>
            <person name="Stajich J.E."/>
            <person name="Bonito G."/>
        </authorList>
    </citation>
    <scope>NUCLEOTIDE SEQUENCE</scope>
    <source>
        <strain evidence="5">NRRL 6426</strain>
    </source>
</reference>
<keyword evidence="6" id="KW-1185">Reference proteome</keyword>
<dbReference type="InterPro" id="IPR002938">
    <property type="entry name" value="FAD-bd"/>
</dbReference>
<evidence type="ECO:0000313" key="6">
    <source>
        <dbReference type="Proteomes" id="UP000748756"/>
    </source>
</evidence>
<dbReference type="Gene3D" id="3.50.50.60">
    <property type="entry name" value="FAD/NAD(P)-binding domain"/>
    <property type="match status" value="1"/>
</dbReference>
<evidence type="ECO:0000256" key="1">
    <source>
        <dbReference type="ARBA" id="ARBA00022630"/>
    </source>
</evidence>
<organism evidence="5 6">
    <name type="scientific">Linnemannia schmuckeri</name>
    <dbReference type="NCBI Taxonomy" id="64567"/>
    <lineage>
        <taxon>Eukaryota</taxon>
        <taxon>Fungi</taxon>
        <taxon>Fungi incertae sedis</taxon>
        <taxon>Mucoromycota</taxon>
        <taxon>Mortierellomycotina</taxon>
        <taxon>Mortierellomycetes</taxon>
        <taxon>Mortierellales</taxon>
        <taxon>Mortierellaceae</taxon>
        <taxon>Linnemannia</taxon>
    </lineage>
</organism>